<keyword evidence="1" id="KW-1133">Transmembrane helix</keyword>
<feature type="transmembrane region" description="Helical" evidence="1">
    <location>
        <begin position="1060"/>
        <end position="1082"/>
    </location>
</feature>
<sequence length="1104" mass="120870">MSDNTELNIAGRLGKAAMFSNLTPMLSILIFLIGAVALMITPREENPQIDVPAANVFVQMRGASPQEVQNLIVRPMEMVLREMTGVEHSYGMAMDSLAVVTVMFKVGEDKEASLVKLYDRIMQNLDKIPVGASQPLVKPLDVDDVPASVITLSSKDMDGLSLKRLAERVRDQLAPLEGVSVANIIGGRDHEIGIQLDPIKLAAYRIPLDQLHRVLVSANVGGPVGSLIGNNNETKIWLDGYLKTADEVGQLVVGQAKNKPIYLKDVASITDGASDVEHFHRIGFGAHHVDQAMQGEPELPAVSITLAKKRGTNAVVVTQSIEEKLNALKGDFIPDNVQVNITRDSGNRANAAVNMLIEHLGIAIGTVILILLLFLGWREATIVTLNIPLILFVVLAIGLMADQTINRITLFALILALGLLVDDAIVVIENIHRHLHKGVKSMQDKARLIVIATNETGKPTIIATIAVILAFVPMAFVTGMMGPYMGPIPFNAPVAMAASLVIAYMFTPWIAQRFLPAKISTSEANDHADDSHKDWVYRTYMRYATPLIESAAVRRTFWLVTLVLFVAAMMQPGWQFLRPAGINGPLTPGTVELKMLPKGDNNTFNITIDLPEGASLEETDRVAREVADVLRSHPMVLDYETFVGQAGPIDFNGMLRGAVLRKGPNLADIRVNLVDKHDRSIRSDAIVLELRDLLAPVLTANPQSNIKLVEDPPGPPVRGTLLAEIYGPDYDTQRALAKEVRKKFEATYDVVDVDDSVGDEQIQLNVRVDKERAAHLGVVTQQVETALHDFLQGYDFGAVHMDDERHQVKLHVRLPKALRAHAEDLHRIYVSGSQGAVPLSAFATIEQTVASKPIYTKDGHQVTYVMAEPKQGSQVYPLLEMDWAIDETEVLPGTEVKTGGMRFTNTAPENTFGYHMLWDGEMRLTLDVFRDLGAAFIVALVLIYLLMVAYYGEFILPMMVMAPTALTMIGIFPGHWITGQPFTATSMIGMIALAGIVVRNSTLLIDFILDYRKQGFAVKESVLEAGAVRARPILLTALAVVAGTSVMITDPVFGGLGVSMAFGTIAATILTLFITPLMYYLWMKGKPDCTETDYSEMPDTQTRS</sequence>
<dbReference type="InterPro" id="IPR001036">
    <property type="entry name" value="Acrflvin-R"/>
</dbReference>
<keyword evidence="1" id="KW-0472">Membrane</keyword>
<dbReference type="SUPFAM" id="SSF82866">
    <property type="entry name" value="Multidrug efflux transporter AcrB transmembrane domain"/>
    <property type="match status" value="2"/>
</dbReference>
<keyword evidence="3" id="KW-1185">Reference proteome</keyword>
<dbReference type="SUPFAM" id="SSF82693">
    <property type="entry name" value="Multidrug efflux transporter AcrB pore domain, PN1, PN2, PC1 and PC2 subdomains"/>
    <property type="match status" value="3"/>
</dbReference>
<dbReference type="InterPro" id="IPR027463">
    <property type="entry name" value="AcrB_DN_DC_subdom"/>
</dbReference>
<feature type="transmembrane region" description="Helical" evidence="1">
    <location>
        <begin position="1030"/>
        <end position="1048"/>
    </location>
</feature>
<protein>
    <submittedName>
        <fullName evidence="2">Multidrug resistance protein MdtB</fullName>
    </submittedName>
</protein>
<reference evidence="2 3" key="1">
    <citation type="journal article" date="2017" name="Arch. Microbiol.">
        <title>Mariprofundus micogutta sp. nov., a novel iron-oxidizing zetaproteobacterium isolated from a deep-sea hydrothermal field at the Bayonnaise knoll of the Izu-Ogasawara arc, and a description of Mariprofundales ord. nov. and Zetaproteobacteria classis nov.</title>
        <authorList>
            <person name="Makita H."/>
            <person name="Tanaka E."/>
            <person name="Mitsunobu S."/>
            <person name="Miyazaki M."/>
            <person name="Nunoura T."/>
            <person name="Uematsu K."/>
            <person name="Takaki Y."/>
            <person name="Nishi S."/>
            <person name="Shimamura S."/>
            <person name="Takai K."/>
        </authorList>
    </citation>
    <scope>NUCLEOTIDE SEQUENCE [LARGE SCALE GENOMIC DNA]</scope>
    <source>
        <strain evidence="2 3">ET2</strain>
    </source>
</reference>
<evidence type="ECO:0000313" key="2">
    <source>
        <dbReference type="EMBL" id="GAV20733.1"/>
    </source>
</evidence>
<accession>A0A1L8CPC0</accession>
<dbReference type="GO" id="GO:0005886">
    <property type="term" value="C:plasma membrane"/>
    <property type="evidence" value="ECO:0007669"/>
    <property type="project" value="TreeGrafter"/>
</dbReference>
<dbReference type="Gene3D" id="3.30.70.1430">
    <property type="entry name" value="Multidrug efflux transporter AcrB pore domain"/>
    <property type="match status" value="2"/>
</dbReference>
<dbReference type="AlphaFoldDB" id="A0A1L8CPC0"/>
<feature type="transmembrane region" description="Helical" evidence="1">
    <location>
        <begin position="407"/>
        <end position="428"/>
    </location>
</feature>
<dbReference type="SUPFAM" id="SSF82714">
    <property type="entry name" value="Multidrug efflux transporter AcrB TolC docking domain, DN and DC subdomains"/>
    <property type="match status" value="2"/>
</dbReference>
<dbReference type="EMBL" id="BDFD01000014">
    <property type="protein sequence ID" value="GAV20733.1"/>
    <property type="molecule type" value="Genomic_DNA"/>
</dbReference>
<dbReference type="Gene3D" id="3.30.70.1440">
    <property type="entry name" value="Multidrug efflux transporter AcrB pore domain"/>
    <property type="match status" value="1"/>
</dbReference>
<dbReference type="STRING" id="1921010.MMIC_P1706"/>
<dbReference type="Gene3D" id="3.30.2090.10">
    <property type="entry name" value="Multidrug efflux transporter AcrB TolC docking domain, DN and DC subdomains"/>
    <property type="match status" value="2"/>
</dbReference>
<feature type="transmembrane region" description="Helical" evidence="1">
    <location>
        <begin position="461"/>
        <end position="484"/>
    </location>
</feature>
<dbReference type="Proteomes" id="UP000231632">
    <property type="component" value="Unassembled WGS sequence"/>
</dbReference>
<gene>
    <name evidence="2" type="ORF">MMIC_P1706</name>
</gene>
<feature type="transmembrane region" description="Helical" evidence="1">
    <location>
        <begin position="984"/>
        <end position="1009"/>
    </location>
</feature>
<comment type="caution">
    <text evidence="2">The sequence shown here is derived from an EMBL/GenBank/DDBJ whole genome shotgun (WGS) entry which is preliminary data.</text>
</comment>
<dbReference type="PRINTS" id="PR00702">
    <property type="entry name" value="ACRIFLAVINRP"/>
</dbReference>
<feature type="transmembrane region" description="Helical" evidence="1">
    <location>
        <begin position="21"/>
        <end position="40"/>
    </location>
</feature>
<feature type="transmembrane region" description="Helical" evidence="1">
    <location>
        <begin position="932"/>
        <end position="951"/>
    </location>
</feature>
<feature type="transmembrane region" description="Helical" evidence="1">
    <location>
        <begin position="356"/>
        <end position="375"/>
    </location>
</feature>
<evidence type="ECO:0000256" key="1">
    <source>
        <dbReference type="SAM" id="Phobius"/>
    </source>
</evidence>
<organism evidence="2 3">
    <name type="scientific">Mariprofundus micogutta</name>
    <dbReference type="NCBI Taxonomy" id="1921010"/>
    <lineage>
        <taxon>Bacteria</taxon>
        <taxon>Pseudomonadati</taxon>
        <taxon>Pseudomonadota</taxon>
        <taxon>Candidatius Mariprofundia</taxon>
        <taxon>Mariprofundales</taxon>
        <taxon>Mariprofundaceae</taxon>
        <taxon>Mariprofundus</taxon>
    </lineage>
</organism>
<feature type="transmembrane region" description="Helical" evidence="1">
    <location>
        <begin position="490"/>
        <end position="511"/>
    </location>
</feature>
<feature type="transmembrane region" description="Helical" evidence="1">
    <location>
        <begin position="958"/>
        <end position="978"/>
    </location>
</feature>
<feature type="transmembrane region" description="Helical" evidence="1">
    <location>
        <begin position="382"/>
        <end position="401"/>
    </location>
</feature>
<evidence type="ECO:0000313" key="3">
    <source>
        <dbReference type="Proteomes" id="UP000231632"/>
    </source>
</evidence>
<keyword evidence="1" id="KW-0812">Transmembrane</keyword>
<dbReference type="Gene3D" id="1.20.1640.10">
    <property type="entry name" value="Multidrug efflux transporter AcrB transmembrane domain"/>
    <property type="match status" value="2"/>
</dbReference>
<dbReference type="PANTHER" id="PTHR32063">
    <property type="match status" value="1"/>
</dbReference>
<feature type="transmembrane region" description="Helical" evidence="1">
    <location>
        <begin position="557"/>
        <end position="577"/>
    </location>
</feature>
<dbReference type="GO" id="GO:0042910">
    <property type="term" value="F:xenobiotic transmembrane transporter activity"/>
    <property type="evidence" value="ECO:0007669"/>
    <property type="project" value="TreeGrafter"/>
</dbReference>
<proteinExistence type="predicted"/>
<dbReference type="Gene3D" id="3.30.70.1320">
    <property type="entry name" value="Multidrug efflux transporter AcrB pore domain like"/>
    <property type="match status" value="1"/>
</dbReference>
<dbReference type="OrthoDB" id="5287126at2"/>
<name>A0A1L8CPC0_9PROT</name>
<dbReference type="PANTHER" id="PTHR32063:SF16">
    <property type="entry name" value="CATION EFFLUX SYSTEM (ACRB_ACRD_ACRF FAMILY)"/>
    <property type="match status" value="1"/>
</dbReference>
<dbReference type="Pfam" id="PF00873">
    <property type="entry name" value="ACR_tran"/>
    <property type="match status" value="1"/>
</dbReference>
<dbReference type="RefSeq" id="WP_072660041.1">
    <property type="nucleotide sequence ID" value="NZ_BDFD01000014.1"/>
</dbReference>